<proteinExistence type="evidence at transcript level"/>
<feature type="compositionally biased region" description="Basic and acidic residues" evidence="1">
    <location>
        <begin position="187"/>
        <end position="212"/>
    </location>
</feature>
<dbReference type="EMBL" id="BT088340">
    <property type="protein sequence ID" value="ACR38693.1"/>
    <property type="molecule type" value="mRNA"/>
</dbReference>
<reference evidence="2" key="1">
    <citation type="journal article" date="2009" name="PLoS Genet.">
        <title>Sequencing, mapping, and analysis of 27,455 maize full-length cDNAs.</title>
        <authorList>
            <person name="Soderlund C."/>
            <person name="Descour A."/>
            <person name="Kudrna D."/>
            <person name="Bomhoff M."/>
            <person name="Boyd L."/>
            <person name="Currie J."/>
            <person name="Angelova A."/>
            <person name="Collura K."/>
            <person name="Wissotski M."/>
            <person name="Ashley E."/>
            <person name="Morrow D."/>
            <person name="Fernandes J."/>
            <person name="Walbot V."/>
            <person name="Yu Y."/>
        </authorList>
    </citation>
    <scope>NUCLEOTIDE SEQUENCE</scope>
    <source>
        <strain evidence="2">B73</strain>
    </source>
</reference>
<sequence length="224" mass="24386">MPAPAGHPADHGAAGGRRGADRVPGAPPHAPALLPAGRGAAAAGPEQRLGPAAVHGGAGHRGVPQPQRPRRRLLRPPRRLRHVQVPAGDAGVQAARGVPGPRRRRRLVARAGRPRRPLRALPRRRARQGPRRGVPRPAAQDRREGPLEGRQLGVGPLPHVRHLPGLLHQLRRRLRLPRRCRRARAQVPDHHVLPRRGLDSSEREVDHRRDRPTSTCSAPAAPPR</sequence>
<dbReference type="AlphaFoldDB" id="C4JBZ3"/>
<protein>
    <submittedName>
        <fullName evidence="2">Uncharacterized protein</fullName>
    </submittedName>
</protein>
<feature type="region of interest" description="Disordered" evidence="1">
    <location>
        <begin position="1"/>
        <end position="161"/>
    </location>
</feature>
<organism evidence="2">
    <name type="scientific">Zea mays</name>
    <name type="common">Maize</name>
    <dbReference type="NCBI Taxonomy" id="4577"/>
    <lineage>
        <taxon>Eukaryota</taxon>
        <taxon>Viridiplantae</taxon>
        <taxon>Streptophyta</taxon>
        <taxon>Embryophyta</taxon>
        <taxon>Tracheophyta</taxon>
        <taxon>Spermatophyta</taxon>
        <taxon>Magnoliopsida</taxon>
        <taxon>Liliopsida</taxon>
        <taxon>Poales</taxon>
        <taxon>Poaceae</taxon>
        <taxon>PACMAD clade</taxon>
        <taxon>Panicoideae</taxon>
        <taxon>Andropogonodae</taxon>
        <taxon>Andropogoneae</taxon>
        <taxon>Tripsacinae</taxon>
        <taxon>Zea</taxon>
    </lineage>
</organism>
<feature type="region of interest" description="Disordered" evidence="1">
    <location>
        <begin position="182"/>
        <end position="224"/>
    </location>
</feature>
<evidence type="ECO:0000256" key="1">
    <source>
        <dbReference type="SAM" id="MobiDB-lite"/>
    </source>
</evidence>
<evidence type="ECO:0000313" key="2">
    <source>
        <dbReference type="EMBL" id="ACR38693.1"/>
    </source>
</evidence>
<accession>C4JBZ3</accession>
<feature type="compositionally biased region" description="Basic residues" evidence="1">
    <location>
        <begin position="101"/>
        <end position="134"/>
    </location>
</feature>
<feature type="compositionally biased region" description="Basic residues" evidence="1">
    <location>
        <begin position="68"/>
        <end position="82"/>
    </location>
</feature>
<feature type="compositionally biased region" description="Low complexity" evidence="1">
    <location>
        <begin position="31"/>
        <end position="65"/>
    </location>
</feature>
<name>C4JBZ3_MAIZE</name>